<dbReference type="InterPro" id="IPR018076">
    <property type="entry name" value="T2SS_GspF_dom"/>
</dbReference>
<evidence type="ECO:0000313" key="11">
    <source>
        <dbReference type="Proteomes" id="UP000177050"/>
    </source>
</evidence>
<proteinExistence type="inferred from homology"/>
<evidence type="ECO:0000259" key="9">
    <source>
        <dbReference type="Pfam" id="PF00482"/>
    </source>
</evidence>
<comment type="caution">
    <text evidence="10">The sequence shown here is derived from an EMBL/GenBank/DDBJ whole genome shotgun (WGS) entry which is preliminary data.</text>
</comment>
<dbReference type="Proteomes" id="UP000177050">
    <property type="component" value="Unassembled WGS sequence"/>
</dbReference>
<evidence type="ECO:0000256" key="3">
    <source>
        <dbReference type="ARBA" id="ARBA00022475"/>
    </source>
</evidence>
<evidence type="ECO:0000256" key="2">
    <source>
        <dbReference type="ARBA" id="ARBA00005745"/>
    </source>
</evidence>
<evidence type="ECO:0000256" key="8">
    <source>
        <dbReference type="SAM" id="Phobius"/>
    </source>
</evidence>
<keyword evidence="3" id="KW-1003">Cell membrane</keyword>
<dbReference type="Pfam" id="PF00482">
    <property type="entry name" value="T2SSF"/>
    <property type="match status" value="2"/>
</dbReference>
<protein>
    <recommendedName>
        <fullName evidence="9">Type II secretion system protein GspF domain-containing protein</fullName>
    </recommendedName>
</protein>
<dbReference type="EMBL" id="MGBR01000001">
    <property type="protein sequence ID" value="OGK73661.1"/>
    <property type="molecule type" value="Genomic_DNA"/>
</dbReference>
<feature type="transmembrane region" description="Helical" evidence="8">
    <location>
        <begin position="207"/>
        <end position="232"/>
    </location>
</feature>
<dbReference type="FunFam" id="1.20.81.30:FF:000001">
    <property type="entry name" value="Type II secretion system protein F"/>
    <property type="match status" value="2"/>
</dbReference>
<evidence type="ECO:0000256" key="5">
    <source>
        <dbReference type="ARBA" id="ARBA00022692"/>
    </source>
</evidence>
<dbReference type="PRINTS" id="PR00812">
    <property type="entry name" value="BCTERIALGSPF"/>
</dbReference>
<dbReference type="PANTHER" id="PTHR30012">
    <property type="entry name" value="GENERAL SECRETION PATHWAY PROTEIN"/>
    <property type="match status" value="1"/>
</dbReference>
<dbReference type="InterPro" id="IPR003004">
    <property type="entry name" value="GspF/PilC"/>
</dbReference>
<evidence type="ECO:0000256" key="1">
    <source>
        <dbReference type="ARBA" id="ARBA00004429"/>
    </source>
</evidence>
<evidence type="ECO:0000256" key="4">
    <source>
        <dbReference type="ARBA" id="ARBA00022519"/>
    </source>
</evidence>
<accession>A0A1F7L0N3</accession>
<feature type="domain" description="Type II secretion system protein GspF" evidence="9">
    <location>
        <begin position="65"/>
        <end position="188"/>
    </location>
</feature>
<evidence type="ECO:0000256" key="7">
    <source>
        <dbReference type="ARBA" id="ARBA00023136"/>
    </source>
</evidence>
<sequence length="399" mass="44438">MHYWYKALKKDKIKTGTIESTSKDEVVYFLKRNGYMPIEVKKAETLFPQVQAFFNKVGFTDIVDFTRQLAIMLNAGLTLIDCFNILEKQVSKPGLLALIQNINKDIMSGNTFSSALQKYPAYFPNLYVSLVKSGEASGKLSEILLKLAENLEKQREFQSKIKSALAYPIIVIIGMFGVMFVMVTFVIPKLLNLYKDFNVELPVTTKILIVISNFSSTFWPLILVGIFVTVTAFKKYTATKAGRLLFDTMALRLPAFGSLIQISSLVDATRTLAILIGSGVSILDGLNIIIETTGNMVFRNSFQNIYKQVEKGYSLGTALGNEGIYPPILVQMTTVGEQTGKLDDTLLRISHYFEMESEMAVKTLTTLIEPLILVILGLGVGFLVISVITPIYNLTSSFK</sequence>
<comment type="subcellular location">
    <subcellularLocation>
        <location evidence="1">Cell inner membrane</location>
        <topology evidence="1">Multi-pass membrane protein</topology>
    </subcellularLocation>
</comment>
<keyword evidence="7 8" id="KW-0472">Membrane</keyword>
<evidence type="ECO:0000313" key="10">
    <source>
        <dbReference type="EMBL" id="OGK73661.1"/>
    </source>
</evidence>
<keyword evidence="6 8" id="KW-1133">Transmembrane helix</keyword>
<dbReference type="InterPro" id="IPR042094">
    <property type="entry name" value="T2SS_GspF_sf"/>
</dbReference>
<dbReference type="AlphaFoldDB" id="A0A1F7L0N3"/>
<feature type="transmembrane region" description="Helical" evidence="8">
    <location>
        <begin position="164"/>
        <end position="187"/>
    </location>
</feature>
<evidence type="ECO:0000256" key="6">
    <source>
        <dbReference type="ARBA" id="ARBA00022989"/>
    </source>
</evidence>
<name>A0A1F7L0N3_9BACT</name>
<organism evidence="10 11">
    <name type="scientific">Candidatus Roizmanbacteria bacterium RIFOXYD1_FULL_38_12</name>
    <dbReference type="NCBI Taxonomy" id="1802093"/>
    <lineage>
        <taxon>Bacteria</taxon>
        <taxon>Candidatus Roizmaniibacteriota</taxon>
    </lineage>
</organism>
<dbReference type="GO" id="GO:0005886">
    <property type="term" value="C:plasma membrane"/>
    <property type="evidence" value="ECO:0007669"/>
    <property type="project" value="UniProtKB-SubCell"/>
</dbReference>
<feature type="domain" description="Type II secretion system protein GspF" evidence="9">
    <location>
        <begin position="269"/>
        <end position="390"/>
    </location>
</feature>
<comment type="similarity">
    <text evidence="2">Belongs to the GSP F family.</text>
</comment>
<keyword evidence="5 8" id="KW-0812">Transmembrane</keyword>
<gene>
    <name evidence="10" type="ORF">A3K52_02650</name>
</gene>
<keyword evidence="4" id="KW-0997">Cell inner membrane</keyword>
<dbReference type="Gene3D" id="1.20.81.30">
    <property type="entry name" value="Type II secretion system (T2SS), domain F"/>
    <property type="match status" value="2"/>
</dbReference>
<dbReference type="PANTHER" id="PTHR30012:SF0">
    <property type="entry name" value="TYPE II SECRETION SYSTEM PROTEIN F-RELATED"/>
    <property type="match status" value="1"/>
</dbReference>
<feature type="transmembrane region" description="Helical" evidence="8">
    <location>
        <begin position="371"/>
        <end position="392"/>
    </location>
</feature>
<reference evidence="10 11" key="1">
    <citation type="journal article" date="2016" name="Nat. Commun.">
        <title>Thousands of microbial genomes shed light on interconnected biogeochemical processes in an aquifer system.</title>
        <authorList>
            <person name="Anantharaman K."/>
            <person name="Brown C.T."/>
            <person name="Hug L.A."/>
            <person name="Sharon I."/>
            <person name="Castelle C.J."/>
            <person name="Probst A.J."/>
            <person name="Thomas B.C."/>
            <person name="Singh A."/>
            <person name="Wilkins M.J."/>
            <person name="Karaoz U."/>
            <person name="Brodie E.L."/>
            <person name="Williams K.H."/>
            <person name="Hubbard S.S."/>
            <person name="Banfield J.F."/>
        </authorList>
    </citation>
    <scope>NUCLEOTIDE SEQUENCE [LARGE SCALE GENOMIC DNA]</scope>
</reference>